<organism evidence="5 6">
    <name type="scientific">Actinomadura alba</name>
    <dbReference type="NCBI Taxonomy" id="406431"/>
    <lineage>
        <taxon>Bacteria</taxon>
        <taxon>Bacillati</taxon>
        <taxon>Actinomycetota</taxon>
        <taxon>Actinomycetes</taxon>
        <taxon>Streptosporangiales</taxon>
        <taxon>Thermomonosporaceae</taxon>
        <taxon>Actinomadura</taxon>
    </lineage>
</organism>
<keyword evidence="2" id="KW-0677">Repeat</keyword>
<accession>A0ABR7LWS6</accession>
<protein>
    <recommendedName>
        <fullName evidence="7">Sugar ABC transporter ATP-binding protein</fullName>
    </recommendedName>
</protein>
<dbReference type="RefSeq" id="WP_187245968.1">
    <property type="nucleotide sequence ID" value="NZ_BAAAOK010000001.1"/>
</dbReference>
<keyword evidence="6" id="KW-1185">Reference proteome</keyword>
<dbReference type="Gene3D" id="3.40.50.300">
    <property type="entry name" value="P-loop containing nucleotide triphosphate hydrolases"/>
    <property type="match status" value="1"/>
</dbReference>
<keyword evidence="3" id="KW-0547">Nucleotide-binding</keyword>
<evidence type="ECO:0008006" key="7">
    <source>
        <dbReference type="Google" id="ProtNLM"/>
    </source>
</evidence>
<reference evidence="5 6" key="1">
    <citation type="submission" date="2020-06" db="EMBL/GenBank/DDBJ databases">
        <title>Actinomadura xiongansis sp. nov., isolated from soil of Baiyangdian.</title>
        <authorList>
            <person name="Zhang X."/>
        </authorList>
    </citation>
    <scope>NUCLEOTIDE SEQUENCE [LARGE SCALE GENOMIC DNA]</scope>
    <source>
        <strain evidence="5 6">HBUM206468</strain>
    </source>
</reference>
<evidence type="ECO:0000256" key="1">
    <source>
        <dbReference type="ARBA" id="ARBA00022448"/>
    </source>
</evidence>
<proteinExistence type="predicted"/>
<evidence type="ECO:0000313" key="5">
    <source>
        <dbReference type="EMBL" id="MBC6468925.1"/>
    </source>
</evidence>
<evidence type="ECO:0000256" key="2">
    <source>
        <dbReference type="ARBA" id="ARBA00022737"/>
    </source>
</evidence>
<name>A0ABR7LWS6_9ACTN</name>
<comment type="caution">
    <text evidence="5">The sequence shown here is derived from an EMBL/GenBank/DDBJ whole genome shotgun (WGS) entry which is preliminary data.</text>
</comment>
<evidence type="ECO:0000256" key="3">
    <source>
        <dbReference type="ARBA" id="ARBA00022741"/>
    </source>
</evidence>
<dbReference type="InterPro" id="IPR050107">
    <property type="entry name" value="ABC_carbohydrate_import_ATPase"/>
</dbReference>
<dbReference type="Proteomes" id="UP000805614">
    <property type="component" value="Unassembled WGS sequence"/>
</dbReference>
<gene>
    <name evidence="5" type="ORF">HKK74_26030</name>
</gene>
<sequence>MVLDDPTRGVDVGARAEMHRLVRGLAEVRKIVIVSSTDLTELVALCDRVAVFQHGRIVATLSGDGLSEQELSLAMNPGFAAPETGG</sequence>
<dbReference type="PANTHER" id="PTHR43790">
    <property type="entry name" value="CARBOHYDRATE TRANSPORT ATP-BINDING PROTEIN MG119-RELATED"/>
    <property type="match status" value="1"/>
</dbReference>
<dbReference type="EMBL" id="JABVEC010000022">
    <property type="protein sequence ID" value="MBC6468925.1"/>
    <property type="molecule type" value="Genomic_DNA"/>
</dbReference>
<dbReference type="SUPFAM" id="SSF52540">
    <property type="entry name" value="P-loop containing nucleoside triphosphate hydrolases"/>
    <property type="match status" value="1"/>
</dbReference>
<evidence type="ECO:0000313" key="6">
    <source>
        <dbReference type="Proteomes" id="UP000805614"/>
    </source>
</evidence>
<keyword evidence="1" id="KW-0813">Transport</keyword>
<dbReference type="InterPro" id="IPR027417">
    <property type="entry name" value="P-loop_NTPase"/>
</dbReference>
<keyword evidence="4" id="KW-0067">ATP-binding</keyword>
<evidence type="ECO:0000256" key="4">
    <source>
        <dbReference type="ARBA" id="ARBA00022840"/>
    </source>
</evidence>
<dbReference type="PANTHER" id="PTHR43790:SF9">
    <property type="entry name" value="GALACTOFURANOSE TRANSPORTER ATP-BINDING PROTEIN YTFR"/>
    <property type="match status" value="1"/>
</dbReference>